<name>A0A9W9FZT0_9EURO</name>
<reference evidence="3" key="2">
    <citation type="journal article" date="2023" name="IMA Fungus">
        <title>Comparative genomic study of the Penicillium genus elucidates a diverse pangenome and 15 lateral gene transfer events.</title>
        <authorList>
            <person name="Petersen C."/>
            <person name="Sorensen T."/>
            <person name="Nielsen M.R."/>
            <person name="Sondergaard T.E."/>
            <person name="Sorensen J.L."/>
            <person name="Fitzpatrick D.A."/>
            <person name="Frisvad J.C."/>
            <person name="Nielsen K.L."/>
        </authorList>
    </citation>
    <scope>NUCLEOTIDE SEQUENCE</scope>
    <source>
        <strain evidence="3">IBT 30069</strain>
    </source>
</reference>
<sequence length="246" mass="27130">MSDITPKTNYKVAVLIYEGVNILDFTGPMQVFSQASYDYETGEPCLKPVFEIKTIAQKPIIHTANSLTIEPDITLEDARDKSTEFDILIIPGASMSKIQSLIDNKTSPEVDLIRRYTIPECKRPRMLLSMCTGAFLLCAAGILSGLTVTTHYQALDALRDLCCGVNDSKQKKASTTVIHRRFVDAGVLQGTNVRIVTAGGISASIDGAFYILCKLLNPQVASRVSRTMEYGWAEQDVDWPLRFIAS</sequence>
<dbReference type="InterPro" id="IPR029062">
    <property type="entry name" value="Class_I_gatase-like"/>
</dbReference>
<evidence type="ECO:0000259" key="2">
    <source>
        <dbReference type="Pfam" id="PF01965"/>
    </source>
</evidence>
<dbReference type="PANTHER" id="PTHR43130">
    <property type="entry name" value="ARAC-FAMILY TRANSCRIPTIONAL REGULATOR"/>
    <property type="match status" value="1"/>
</dbReference>
<evidence type="ECO:0000313" key="4">
    <source>
        <dbReference type="Proteomes" id="UP001149165"/>
    </source>
</evidence>
<comment type="caution">
    <text evidence="3">The sequence shown here is derived from an EMBL/GenBank/DDBJ whole genome shotgun (WGS) entry which is preliminary data.</text>
</comment>
<protein>
    <submittedName>
        <fullName evidence="3">ThiJ/PfpI family protein</fullName>
    </submittedName>
</protein>
<keyword evidence="1" id="KW-0472">Membrane</keyword>
<reference evidence="3" key="1">
    <citation type="submission" date="2022-11" db="EMBL/GenBank/DDBJ databases">
        <authorList>
            <person name="Petersen C."/>
        </authorList>
    </citation>
    <scope>NUCLEOTIDE SEQUENCE</scope>
    <source>
        <strain evidence="3">IBT 30069</strain>
    </source>
</reference>
<feature type="transmembrane region" description="Helical" evidence="1">
    <location>
        <begin position="126"/>
        <end position="146"/>
    </location>
</feature>
<evidence type="ECO:0000256" key="1">
    <source>
        <dbReference type="SAM" id="Phobius"/>
    </source>
</evidence>
<accession>A0A9W9FZT0</accession>
<dbReference type="OrthoDB" id="543156at2759"/>
<keyword evidence="4" id="KW-1185">Reference proteome</keyword>
<dbReference type="InterPro" id="IPR002818">
    <property type="entry name" value="DJ-1/PfpI"/>
</dbReference>
<organism evidence="3 4">
    <name type="scientific">Penicillium angulare</name>
    <dbReference type="NCBI Taxonomy" id="116970"/>
    <lineage>
        <taxon>Eukaryota</taxon>
        <taxon>Fungi</taxon>
        <taxon>Dikarya</taxon>
        <taxon>Ascomycota</taxon>
        <taxon>Pezizomycotina</taxon>
        <taxon>Eurotiomycetes</taxon>
        <taxon>Eurotiomycetidae</taxon>
        <taxon>Eurotiales</taxon>
        <taxon>Aspergillaceae</taxon>
        <taxon>Penicillium</taxon>
    </lineage>
</organism>
<proteinExistence type="predicted"/>
<feature type="domain" description="DJ-1/PfpI" evidence="2">
    <location>
        <begin position="11"/>
        <end position="185"/>
    </location>
</feature>
<keyword evidence="1" id="KW-0812">Transmembrane</keyword>
<dbReference type="Gene3D" id="3.40.50.880">
    <property type="match status" value="1"/>
</dbReference>
<dbReference type="EMBL" id="JAPQKH010000003">
    <property type="protein sequence ID" value="KAJ5109480.1"/>
    <property type="molecule type" value="Genomic_DNA"/>
</dbReference>
<dbReference type="Pfam" id="PF01965">
    <property type="entry name" value="DJ-1_PfpI"/>
    <property type="match status" value="1"/>
</dbReference>
<keyword evidence="1" id="KW-1133">Transmembrane helix</keyword>
<evidence type="ECO:0000313" key="3">
    <source>
        <dbReference type="EMBL" id="KAJ5109480.1"/>
    </source>
</evidence>
<dbReference type="InterPro" id="IPR052158">
    <property type="entry name" value="INH-QAR"/>
</dbReference>
<gene>
    <name evidence="3" type="ORF">N7456_006155</name>
</gene>
<dbReference type="Proteomes" id="UP001149165">
    <property type="component" value="Unassembled WGS sequence"/>
</dbReference>
<dbReference type="SUPFAM" id="SSF52317">
    <property type="entry name" value="Class I glutamine amidotransferase-like"/>
    <property type="match status" value="1"/>
</dbReference>
<dbReference type="AlphaFoldDB" id="A0A9W9FZT0"/>
<dbReference type="PANTHER" id="PTHR43130:SF3">
    <property type="entry name" value="HTH-TYPE TRANSCRIPTIONAL REGULATOR RV1931C"/>
    <property type="match status" value="1"/>
</dbReference>